<sequence length="472" mass="52477">MTARAVHWHEGMFLQPHQFQAEHRYLTARAHRANSWPTHHVWGLRTVDVDPDALANNRFVVRSLRAVFRDGTPIEVPTDGLLPTLELKGLFEPGQPLMVYLATPALNLGKANISEDVPDPNARYRLDTQELEDENTGVNPQPIRVRLHNLRLLVGDQDQTGFATLPLVRLVKSALANAPPEIDVSYIPPVLACDTWPALHGDILQGLFDRIGRKRERLASALAARGGALVGTDPQDAVSAAHLRELNESYAVLSVIAFTPGIPPLMAYTELCRLVGQLAIFDRSGRWPAIPPYDHDDLGGCFYRVKVYLDTLLDILPEPEYKERPFIGMGLRMQAAIEPTWLDPAWELYLGVRSEMDPDEMMRLLTVPGQLDMKIGSGDRVDAIYQLGQAGLRFEPCPRPGLLPDLAGQRYCRLSRLPEREWGAVTRSLTVAVRFNETRVVGAIQGQRTVTVRAGGGRTNTMQFTLYAVPAG</sequence>
<reference evidence="1 2" key="1">
    <citation type="submission" date="2019-05" db="EMBL/GenBank/DDBJ databases">
        <authorList>
            <consortium name="Science for Life Laboratories"/>
        </authorList>
    </citation>
    <scope>NUCLEOTIDE SEQUENCE [LARGE SCALE GENOMIC DNA]</scope>
    <source>
        <strain evidence="1">Soil9</strain>
    </source>
</reference>
<proteinExistence type="predicted"/>
<dbReference type="Pfam" id="PF05936">
    <property type="entry name" value="T6SS_VasE"/>
    <property type="match status" value="1"/>
</dbReference>
<evidence type="ECO:0000313" key="2">
    <source>
        <dbReference type="Proteomes" id="UP000464178"/>
    </source>
</evidence>
<dbReference type="Proteomes" id="UP000464178">
    <property type="component" value="Chromosome"/>
</dbReference>
<dbReference type="AlphaFoldDB" id="A0A6P2DDI6"/>
<protein>
    <recommendedName>
        <fullName evidence="3">Type VI secretion system baseplate subunit TssK</fullName>
    </recommendedName>
</protein>
<dbReference type="InterPro" id="IPR010263">
    <property type="entry name" value="T6SS_TssK"/>
</dbReference>
<dbReference type="PANTHER" id="PTHR35566:SF1">
    <property type="entry name" value="TYPE VI SECRETION SYSTEM BASEPLATE COMPONENT TSSK1"/>
    <property type="match status" value="1"/>
</dbReference>
<dbReference type="RefSeq" id="WP_162671884.1">
    <property type="nucleotide sequence ID" value="NZ_LR593886.1"/>
</dbReference>
<dbReference type="EMBL" id="LR593886">
    <property type="protein sequence ID" value="VTR99440.1"/>
    <property type="molecule type" value="Genomic_DNA"/>
</dbReference>
<dbReference type="KEGG" id="gms:SOIL9_85170"/>
<dbReference type="PANTHER" id="PTHR35566">
    <property type="entry name" value="BLR3599 PROTEIN"/>
    <property type="match status" value="1"/>
</dbReference>
<gene>
    <name evidence="1" type="ORF">SOIL9_85170</name>
</gene>
<organism evidence="1 2">
    <name type="scientific">Gemmata massiliana</name>
    <dbReference type="NCBI Taxonomy" id="1210884"/>
    <lineage>
        <taxon>Bacteria</taxon>
        <taxon>Pseudomonadati</taxon>
        <taxon>Planctomycetota</taxon>
        <taxon>Planctomycetia</taxon>
        <taxon>Gemmatales</taxon>
        <taxon>Gemmataceae</taxon>
        <taxon>Gemmata</taxon>
    </lineage>
</organism>
<dbReference type="NCBIfam" id="TIGR03353">
    <property type="entry name" value="VI_chp_4"/>
    <property type="match status" value="1"/>
</dbReference>
<keyword evidence="2" id="KW-1185">Reference proteome</keyword>
<evidence type="ECO:0000313" key="1">
    <source>
        <dbReference type="EMBL" id="VTR99440.1"/>
    </source>
</evidence>
<name>A0A6P2DDI6_9BACT</name>
<accession>A0A6P2DDI6</accession>
<evidence type="ECO:0008006" key="3">
    <source>
        <dbReference type="Google" id="ProtNLM"/>
    </source>
</evidence>